<comment type="caution">
    <text evidence="2">The sequence shown here is derived from an EMBL/GenBank/DDBJ whole genome shotgun (WGS) entry which is preliminary data.</text>
</comment>
<dbReference type="AlphaFoldDB" id="A0AA91IBG3"/>
<dbReference type="Proteomes" id="UP000077852">
    <property type="component" value="Unassembled WGS sequence"/>
</dbReference>
<dbReference type="InterPro" id="IPR050077">
    <property type="entry name" value="LexA_repressor"/>
</dbReference>
<dbReference type="SUPFAM" id="SSF51306">
    <property type="entry name" value="LexA/Signal peptidase"/>
    <property type="match status" value="1"/>
</dbReference>
<organism evidence="2 3">
    <name type="scientific">Variovorax paradoxus</name>
    <dbReference type="NCBI Taxonomy" id="34073"/>
    <lineage>
        <taxon>Bacteria</taxon>
        <taxon>Pseudomonadati</taxon>
        <taxon>Pseudomonadota</taxon>
        <taxon>Betaproteobacteria</taxon>
        <taxon>Burkholderiales</taxon>
        <taxon>Comamonadaceae</taxon>
        <taxon>Variovorax</taxon>
    </lineage>
</organism>
<proteinExistence type="predicted"/>
<dbReference type="InterPro" id="IPR015927">
    <property type="entry name" value="Peptidase_S24_S26A/B/C"/>
</dbReference>
<sequence>MDNFKPTTQFDAIPVSVPVKRHTYALRVHGDSMVSESGDSFPAGSILIVEPEMEALPGDYVIAVNHASETTFKQLVKDGGDLYLKPLNSRYPIKLLGNARVIGVVREFTKRFR</sequence>
<reference evidence="2 3" key="1">
    <citation type="submission" date="2016-03" db="EMBL/GenBank/DDBJ databases">
        <title>Genome sequence of Variovorax paradoxus KB5.</title>
        <authorList>
            <person name="Jeong H."/>
            <person name="Hong C.E."/>
            <person name="Jo S.H."/>
            <person name="Park J.M."/>
        </authorList>
    </citation>
    <scope>NUCLEOTIDE SEQUENCE [LARGE SCALE GENOMIC DNA]</scope>
    <source>
        <strain evidence="2 3">KB5</strain>
    </source>
</reference>
<evidence type="ECO:0000313" key="3">
    <source>
        <dbReference type="Proteomes" id="UP000077852"/>
    </source>
</evidence>
<dbReference type="InterPro" id="IPR036286">
    <property type="entry name" value="LexA/Signal_pep-like_sf"/>
</dbReference>
<dbReference type="PANTHER" id="PTHR33516:SF2">
    <property type="entry name" value="LEXA REPRESSOR-RELATED"/>
    <property type="match status" value="1"/>
</dbReference>
<evidence type="ECO:0000259" key="1">
    <source>
        <dbReference type="Pfam" id="PF00717"/>
    </source>
</evidence>
<name>A0AA91IBG3_VARPD</name>
<protein>
    <recommendedName>
        <fullName evidence="1">Peptidase S24/S26A/S26B/S26C domain-containing protein</fullName>
    </recommendedName>
</protein>
<gene>
    <name evidence="2" type="ORF">A3K87_14650</name>
</gene>
<feature type="domain" description="Peptidase S24/S26A/S26B/S26C" evidence="1">
    <location>
        <begin position="18"/>
        <end position="105"/>
    </location>
</feature>
<dbReference type="Gene3D" id="2.10.109.10">
    <property type="entry name" value="Umud Fragment, subunit A"/>
    <property type="match status" value="1"/>
</dbReference>
<dbReference type="PANTHER" id="PTHR33516">
    <property type="entry name" value="LEXA REPRESSOR"/>
    <property type="match status" value="1"/>
</dbReference>
<dbReference type="InterPro" id="IPR039418">
    <property type="entry name" value="LexA-like"/>
</dbReference>
<dbReference type="CDD" id="cd06529">
    <property type="entry name" value="S24_LexA-like"/>
    <property type="match status" value="1"/>
</dbReference>
<dbReference type="Pfam" id="PF00717">
    <property type="entry name" value="Peptidase_S24"/>
    <property type="match status" value="1"/>
</dbReference>
<evidence type="ECO:0000313" key="2">
    <source>
        <dbReference type="EMBL" id="OAK64687.1"/>
    </source>
</evidence>
<accession>A0AA91IBG3</accession>
<dbReference type="EMBL" id="LVHG01000037">
    <property type="protein sequence ID" value="OAK64687.1"/>
    <property type="molecule type" value="Genomic_DNA"/>
</dbReference>